<evidence type="ECO:0000256" key="2">
    <source>
        <dbReference type="ARBA" id="ARBA00022581"/>
    </source>
</evidence>
<dbReference type="GO" id="GO:0005886">
    <property type="term" value="C:plasma membrane"/>
    <property type="evidence" value="ECO:0007669"/>
    <property type="project" value="UniProtKB-SubCell"/>
</dbReference>
<name>A0AAW2J7X7_9LAMI</name>
<protein>
    <recommendedName>
        <fullName evidence="10">Gnk2-homologous domain-containing protein</fullName>
    </recommendedName>
</protein>
<organism evidence="11">
    <name type="scientific">Sesamum angustifolium</name>
    <dbReference type="NCBI Taxonomy" id="2727405"/>
    <lineage>
        <taxon>Eukaryota</taxon>
        <taxon>Viridiplantae</taxon>
        <taxon>Streptophyta</taxon>
        <taxon>Embryophyta</taxon>
        <taxon>Tracheophyta</taxon>
        <taxon>Spermatophyta</taxon>
        <taxon>Magnoliopsida</taxon>
        <taxon>eudicotyledons</taxon>
        <taxon>Gunneridae</taxon>
        <taxon>Pentapetalae</taxon>
        <taxon>asterids</taxon>
        <taxon>lamiids</taxon>
        <taxon>Lamiales</taxon>
        <taxon>Pedaliaceae</taxon>
        <taxon>Sesamum</taxon>
    </lineage>
</organism>
<feature type="signal peptide" evidence="9">
    <location>
        <begin position="1"/>
        <end position="30"/>
    </location>
</feature>
<feature type="domain" description="Gnk2-homologous" evidence="10">
    <location>
        <begin position="34"/>
        <end position="132"/>
    </location>
</feature>
<accession>A0AAW2J7X7</accession>
<dbReference type="InterPro" id="IPR002902">
    <property type="entry name" value="GNK2"/>
</dbReference>
<feature type="chain" id="PRO_5043340703" description="Gnk2-homologous domain-containing protein" evidence="9">
    <location>
        <begin position="31"/>
        <end position="132"/>
    </location>
</feature>
<evidence type="ECO:0000256" key="4">
    <source>
        <dbReference type="ARBA" id="ARBA00022737"/>
    </source>
</evidence>
<keyword evidence="5" id="KW-0965">Cell junction</keyword>
<comment type="caution">
    <text evidence="11">The sequence shown here is derived from an EMBL/GenBank/DDBJ whole genome shotgun (WGS) entry which is preliminary data.</text>
</comment>
<dbReference type="GO" id="GO:0009506">
    <property type="term" value="C:plasmodesma"/>
    <property type="evidence" value="ECO:0007669"/>
    <property type="project" value="UniProtKB-SubCell"/>
</dbReference>
<comment type="subcellular location">
    <subcellularLocation>
        <location evidence="7">Cell junction</location>
        <location evidence="7">Plasmodesma</location>
    </subcellularLocation>
    <subcellularLocation>
        <location evidence="1">Cell membrane</location>
        <topology evidence="1">Single-pass type I membrane protein</topology>
    </subcellularLocation>
</comment>
<evidence type="ECO:0000256" key="3">
    <source>
        <dbReference type="ARBA" id="ARBA00022729"/>
    </source>
</evidence>
<dbReference type="Pfam" id="PF01657">
    <property type="entry name" value="Stress-antifung"/>
    <property type="match status" value="1"/>
</dbReference>
<dbReference type="CDD" id="cd23509">
    <property type="entry name" value="Gnk2-like"/>
    <property type="match status" value="1"/>
</dbReference>
<evidence type="ECO:0000259" key="10">
    <source>
        <dbReference type="PROSITE" id="PS51473"/>
    </source>
</evidence>
<dbReference type="PANTHER" id="PTHR32080:SF27">
    <property type="entry name" value="OS01G0548750 PROTEIN"/>
    <property type="match status" value="1"/>
</dbReference>
<evidence type="ECO:0000256" key="1">
    <source>
        <dbReference type="ARBA" id="ARBA00004251"/>
    </source>
</evidence>
<evidence type="ECO:0000256" key="6">
    <source>
        <dbReference type="ARBA" id="ARBA00023157"/>
    </source>
</evidence>
<keyword evidence="4" id="KW-0677">Repeat</keyword>
<evidence type="ECO:0000256" key="5">
    <source>
        <dbReference type="ARBA" id="ARBA00022949"/>
    </source>
</evidence>
<evidence type="ECO:0000256" key="8">
    <source>
        <dbReference type="ARBA" id="ARBA00038393"/>
    </source>
</evidence>
<evidence type="ECO:0000256" key="9">
    <source>
        <dbReference type="SAM" id="SignalP"/>
    </source>
</evidence>
<keyword evidence="3 9" id="KW-0732">Signal</keyword>
<reference evidence="11" key="1">
    <citation type="submission" date="2020-06" db="EMBL/GenBank/DDBJ databases">
        <authorList>
            <person name="Li T."/>
            <person name="Hu X."/>
            <person name="Zhang T."/>
            <person name="Song X."/>
            <person name="Zhang H."/>
            <person name="Dai N."/>
            <person name="Sheng W."/>
            <person name="Hou X."/>
            <person name="Wei L."/>
        </authorList>
    </citation>
    <scope>NUCLEOTIDE SEQUENCE</scope>
    <source>
        <strain evidence="11">G01</strain>
        <tissue evidence="11">Leaf</tissue>
    </source>
</reference>
<dbReference type="PANTHER" id="PTHR32080">
    <property type="entry name" value="ANTIFUNGAL PROTEIN GINKBILOBIN-2-LIKE"/>
    <property type="match status" value="1"/>
</dbReference>
<gene>
    <name evidence="11" type="ORF">Sangu_2575600</name>
</gene>
<reference evidence="11" key="2">
    <citation type="journal article" date="2024" name="Plant">
        <title>Genomic evolution and insights into agronomic trait innovations of Sesamum species.</title>
        <authorList>
            <person name="Miao H."/>
            <person name="Wang L."/>
            <person name="Qu L."/>
            <person name="Liu H."/>
            <person name="Sun Y."/>
            <person name="Le M."/>
            <person name="Wang Q."/>
            <person name="Wei S."/>
            <person name="Zheng Y."/>
            <person name="Lin W."/>
            <person name="Duan Y."/>
            <person name="Cao H."/>
            <person name="Xiong S."/>
            <person name="Wang X."/>
            <person name="Wei L."/>
            <person name="Li C."/>
            <person name="Ma Q."/>
            <person name="Ju M."/>
            <person name="Zhao R."/>
            <person name="Li G."/>
            <person name="Mu C."/>
            <person name="Tian Q."/>
            <person name="Mei H."/>
            <person name="Zhang T."/>
            <person name="Gao T."/>
            <person name="Zhang H."/>
        </authorList>
    </citation>
    <scope>NUCLEOTIDE SEQUENCE</scope>
    <source>
        <strain evidence="11">G01</strain>
    </source>
</reference>
<dbReference type="Gene3D" id="3.30.430.20">
    <property type="entry name" value="Gnk2 domain, C-X8-C-X2-C motif"/>
    <property type="match status" value="1"/>
</dbReference>
<proteinExistence type="inferred from homology"/>
<sequence>METRGGGAWSLRLILVAAAVSTTWWRPANSQPQTNLLNRGCSQYNATNIPDFFRNLNATFSDLRSQLSNGSGRRFATAQQERSSDPVYAMAQCRNYLSQPDCVACFDAAVSQIRNCSAANGARVIYDGCFLR</sequence>
<dbReference type="PROSITE" id="PS51473">
    <property type="entry name" value="GNK2"/>
    <property type="match status" value="1"/>
</dbReference>
<evidence type="ECO:0000256" key="7">
    <source>
        <dbReference type="ARBA" id="ARBA00024184"/>
    </source>
</evidence>
<dbReference type="InterPro" id="IPR038408">
    <property type="entry name" value="GNK2_sf"/>
</dbReference>
<keyword evidence="2" id="KW-0945">Host-virus interaction</keyword>
<comment type="similarity">
    <text evidence="8">Belongs to the cysteine-rich repeat secretory protein family. Plasmodesmata-located proteins (PDLD) subfamily.</text>
</comment>
<evidence type="ECO:0000313" key="11">
    <source>
        <dbReference type="EMBL" id="KAL0290404.1"/>
    </source>
</evidence>
<dbReference type="AlphaFoldDB" id="A0AAW2J7X7"/>
<keyword evidence="6" id="KW-1015">Disulfide bond</keyword>
<dbReference type="EMBL" id="JACGWK010001356">
    <property type="protein sequence ID" value="KAL0290404.1"/>
    <property type="molecule type" value="Genomic_DNA"/>
</dbReference>
<dbReference type="FunFam" id="3.30.430.20:FF:000014">
    <property type="entry name" value="Cysteine-rich receptor-like protein kinase 2"/>
    <property type="match status" value="1"/>
</dbReference>
<dbReference type="InterPro" id="IPR051378">
    <property type="entry name" value="Cell2Cell_Antifungal"/>
</dbReference>